<dbReference type="AlphaFoldDB" id="A0A5J9SS67"/>
<comment type="caution">
    <text evidence="1">The sequence shown here is derived from an EMBL/GenBank/DDBJ whole genome shotgun (WGS) entry which is preliminary data.</text>
</comment>
<keyword evidence="2" id="KW-1185">Reference proteome</keyword>
<evidence type="ECO:0000313" key="1">
    <source>
        <dbReference type="EMBL" id="TVU01851.1"/>
    </source>
</evidence>
<dbReference type="Proteomes" id="UP000324897">
    <property type="component" value="Unassembled WGS sequence"/>
</dbReference>
<sequence>MTIFLLKSTVMTSHSALPSLSPSMEVLNTTTIITMWELKDRATFPLSSRIVTIYMGHTKYHKAGLRK</sequence>
<feature type="non-terminal residue" evidence="1">
    <location>
        <position position="67"/>
    </location>
</feature>
<feature type="non-terminal residue" evidence="1">
    <location>
        <position position="1"/>
    </location>
</feature>
<proteinExistence type="predicted"/>
<evidence type="ECO:0000313" key="2">
    <source>
        <dbReference type="Proteomes" id="UP000324897"/>
    </source>
</evidence>
<dbReference type="EMBL" id="RWGY01000376">
    <property type="protein sequence ID" value="TVU01851.1"/>
    <property type="molecule type" value="Genomic_DNA"/>
</dbReference>
<name>A0A5J9SS67_9POAL</name>
<protein>
    <submittedName>
        <fullName evidence="1">Uncharacterized protein</fullName>
    </submittedName>
</protein>
<gene>
    <name evidence="1" type="ORF">EJB05_52665</name>
</gene>
<dbReference type="Gramene" id="TVU01851">
    <property type="protein sequence ID" value="TVU01851"/>
    <property type="gene ID" value="EJB05_52665"/>
</dbReference>
<reference evidence="1 2" key="1">
    <citation type="journal article" date="2019" name="Sci. Rep.">
        <title>A high-quality genome of Eragrostis curvula grass provides insights into Poaceae evolution and supports new strategies to enhance forage quality.</title>
        <authorList>
            <person name="Carballo J."/>
            <person name="Santos B.A.C.M."/>
            <person name="Zappacosta D."/>
            <person name="Garbus I."/>
            <person name="Selva J.P."/>
            <person name="Gallo C.A."/>
            <person name="Diaz A."/>
            <person name="Albertini E."/>
            <person name="Caccamo M."/>
            <person name="Echenique V."/>
        </authorList>
    </citation>
    <scope>NUCLEOTIDE SEQUENCE [LARGE SCALE GENOMIC DNA]</scope>
    <source>
        <strain evidence="2">cv. Victoria</strain>
        <tissue evidence="1">Leaf</tissue>
    </source>
</reference>
<organism evidence="1 2">
    <name type="scientific">Eragrostis curvula</name>
    <name type="common">weeping love grass</name>
    <dbReference type="NCBI Taxonomy" id="38414"/>
    <lineage>
        <taxon>Eukaryota</taxon>
        <taxon>Viridiplantae</taxon>
        <taxon>Streptophyta</taxon>
        <taxon>Embryophyta</taxon>
        <taxon>Tracheophyta</taxon>
        <taxon>Spermatophyta</taxon>
        <taxon>Magnoliopsida</taxon>
        <taxon>Liliopsida</taxon>
        <taxon>Poales</taxon>
        <taxon>Poaceae</taxon>
        <taxon>PACMAD clade</taxon>
        <taxon>Chloridoideae</taxon>
        <taxon>Eragrostideae</taxon>
        <taxon>Eragrostidinae</taxon>
        <taxon>Eragrostis</taxon>
    </lineage>
</organism>
<accession>A0A5J9SS67</accession>